<sequence>MKKTKSMASLLLAGTLLTGVMMSVALPGASSAYAAETTQATTAATGVINVSGNGKLSVKPDIAYVSIGAQTTASTAAKAQASNAQKMSKLTELLKKWSIPQADIQTVQFYVQPNYNYNDKGGQKVTGYTAYHTLEVKYRDLDKIGQLLDDASAAGANNVGSVNFDVENPQTYEDQVIAKAMKDAASKAGSIAKAANRTLGELLSVSDSGTVTPPVIMQRSEAAMSDTASGGTSIQPGMIELNTTLNVQYAMK</sequence>
<gene>
    <name evidence="2" type="ORF">JOC58_004135</name>
</gene>
<comment type="caution">
    <text evidence="2">The sequence shown here is derived from an EMBL/GenBank/DDBJ whole genome shotgun (WGS) entry which is preliminary data.</text>
</comment>
<evidence type="ECO:0000313" key="2">
    <source>
        <dbReference type="EMBL" id="MDR6246215.1"/>
    </source>
</evidence>
<dbReference type="Gene3D" id="3.30.70.2970">
    <property type="entry name" value="Protein of unknown function (DUF541), domain 2"/>
    <property type="match status" value="1"/>
</dbReference>
<keyword evidence="3" id="KW-1185">Reference proteome</keyword>
<dbReference type="PANTHER" id="PTHR34387">
    <property type="entry name" value="SLR1258 PROTEIN"/>
    <property type="match status" value="1"/>
</dbReference>
<dbReference type="Gene3D" id="3.30.110.170">
    <property type="entry name" value="Protein of unknown function (DUF541), domain 1"/>
    <property type="match status" value="1"/>
</dbReference>
<dbReference type="Pfam" id="PF04402">
    <property type="entry name" value="SIMPL"/>
    <property type="match status" value="1"/>
</dbReference>
<organism evidence="2 3">
    <name type="scientific">Paenibacillus hunanensis</name>
    <dbReference type="NCBI Taxonomy" id="539262"/>
    <lineage>
        <taxon>Bacteria</taxon>
        <taxon>Bacillati</taxon>
        <taxon>Bacillota</taxon>
        <taxon>Bacilli</taxon>
        <taxon>Bacillales</taxon>
        <taxon>Paenibacillaceae</taxon>
        <taxon>Paenibacillus</taxon>
    </lineage>
</organism>
<dbReference type="RefSeq" id="WP_188778018.1">
    <property type="nucleotide sequence ID" value="NZ_BMMB01000013.1"/>
</dbReference>
<proteinExistence type="predicted"/>
<dbReference type="InterPro" id="IPR007497">
    <property type="entry name" value="SIMPL/DUF541"/>
</dbReference>
<dbReference type="EMBL" id="JAVDQH010000024">
    <property type="protein sequence ID" value="MDR6246215.1"/>
    <property type="molecule type" value="Genomic_DNA"/>
</dbReference>
<accession>A0ABU1J4P5</accession>
<feature type="signal peptide" evidence="1">
    <location>
        <begin position="1"/>
        <end position="34"/>
    </location>
</feature>
<reference evidence="2 3" key="1">
    <citation type="submission" date="2023-07" db="EMBL/GenBank/DDBJ databases">
        <title>Genomic Encyclopedia of Type Strains, Phase IV (KMG-IV): sequencing the most valuable type-strain genomes for metagenomic binning, comparative biology and taxonomic classification.</title>
        <authorList>
            <person name="Goeker M."/>
        </authorList>
    </citation>
    <scope>NUCLEOTIDE SEQUENCE [LARGE SCALE GENOMIC DNA]</scope>
    <source>
        <strain evidence="2 3">DSM 22170</strain>
    </source>
</reference>
<dbReference type="Proteomes" id="UP001185028">
    <property type="component" value="Unassembled WGS sequence"/>
</dbReference>
<keyword evidence="1" id="KW-0732">Signal</keyword>
<evidence type="ECO:0000256" key="1">
    <source>
        <dbReference type="SAM" id="SignalP"/>
    </source>
</evidence>
<protein>
    <submittedName>
        <fullName evidence="2">Uncharacterized protein YggE</fullName>
    </submittedName>
</protein>
<dbReference type="PANTHER" id="PTHR34387:SF2">
    <property type="entry name" value="SLR1258 PROTEIN"/>
    <property type="match status" value="1"/>
</dbReference>
<dbReference type="InterPro" id="IPR052022">
    <property type="entry name" value="26kDa_periplasmic_antigen"/>
</dbReference>
<name>A0ABU1J4P5_9BACL</name>
<evidence type="ECO:0000313" key="3">
    <source>
        <dbReference type="Proteomes" id="UP001185028"/>
    </source>
</evidence>
<feature type="chain" id="PRO_5045566865" evidence="1">
    <location>
        <begin position="35"/>
        <end position="252"/>
    </location>
</feature>